<reference evidence="2" key="1">
    <citation type="submission" date="2010-08" db="EMBL/GenBank/DDBJ databases">
        <authorList>
            <consortium name="Caenorhabditis japonica Sequencing Consortium"/>
            <person name="Wilson R.K."/>
        </authorList>
    </citation>
    <scope>NUCLEOTIDE SEQUENCE [LARGE SCALE GENOMIC DNA]</scope>
    <source>
        <strain evidence="2">DF5081</strain>
    </source>
</reference>
<keyword evidence="2" id="KW-1185">Reference proteome</keyword>
<dbReference type="AlphaFoldDB" id="A0A8R1EUV5"/>
<organism evidence="1 2">
    <name type="scientific">Caenorhabditis japonica</name>
    <dbReference type="NCBI Taxonomy" id="281687"/>
    <lineage>
        <taxon>Eukaryota</taxon>
        <taxon>Metazoa</taxon>
        <taxon>Ecdysozoa</taxon>
        <taxon>Nematoda</taxon>
        <taxon>Chromadorea</taxon>
        <taxon>Rhabditida</taxon>
        <taxon>Rhabditina</taxon>
        <taxon>Rhabditomorpha</taxon>
        <taxon>Rhabditoidea</taxon>
        <taxon>Rhabditidae</taxon>
        <taxon>Peloderinae</taxon>
        <taxon>Caenorhabditis</taxon>
    </lineage>
</organism>
<reference evidence="1" key="2">
    <citation type="submission" date="2022-06" db="UniProtKB">
        <authorList>
            <consortium name="EnsemblMetazoa"/>
        </authorList>
    </citation>
    <scope>IDENTIFICATION</scope>
    <source>
        <strain evidence="1">DF5081</strain>
    </source>
</reference>
<name>A0A8R1EUV5_CAEJA</name>
<dbReference type="EnsemblMetazoa" id="CJA42532.1">
    <property type="protein sequence ID" value="CJA42532.1"/>
    <property type="gene ID" value="WBGene00218380"/>
</dbReference>
<dbReference type="Proteomes" id="UP000005237">
    <property type="component" value="Unassembled WGS sequence"/>
</dbReference>
<proteinExistence type="predicted"/>
<sequence>MQLNHAEIDRRRREMRRRILFWIEKGIRLYKPKPYYEQMEVVEKLDMDVFRKFVALMLGFGAPHAH</sequence>
<evidence type="ECO:0000313" key="2">
    <source>
        <dbReference type="Proteomes" id="UP000005237"/>
    </source>
</evidence>
<accession>A0A8R1EUV5</accession>
<evidence type="ECO:0000313" key="1">
    <source>
        <dbReference type="EnsemblMetazoa" id="CJA42532.1"/>
    </source>
</evidence>
<protein>
    <submittedName>
        <fullName evidence="1">Uncharacterized protein</fullName>
    </submittedName>
</protein>